<dbReference type="GO" id="GO:0003676">
    <property type="term" value="F:nucleic acid binding"/>
    <property type="evidence" value="ECO:0007669"/>
    <property type="project" value="InterPro"/>
</dbReference>
<organism evidence="3">
    <name type="scientific">Anopheles marajoara</name>
    <dbReference type="NCBI Taxonomy" id="58244"/>
    <lineage>
        <taxon>Eukaryota</taxon>
        <taxon>Metazoa</taxon>
        <taxon>Ecdysozoa</taxon>
        <taxon>Arthropoda</taxon>
        <taxon>Hexapoda</taxon>
        <taxon>Insecta</taxon>
        <taxon>Pterygota</taxon>
        <taxon>Neoptera</taxon>
        <taxon>Endopterygota</taxon>
        <taxon>Diptera</taxon>
        <taxon>Nematocera</taxon>
        <taxon>Culicoidea</taxon>
        <taxon>Culicidae</taxon>
        <taxon>Anophelinae</taxon>
        <taxon>Anopheles</taxon>
    </lineage>
</organism>
<dbReference type="Pfam" id="PF00665">
    <property type="entry name" value="rve"/>
    <property type="match status" value="1"/>
</dbReference>
<proteinExistence type="predicted"/>
<dbReference type="InterPro" id="IPR036397">
    <property type="entry name" value="RNaseH_sf"/>
</dbReference>
<dbReference type="AlphaFoldDB" id="A0A2M4BUG8"/>
<feature type="domain" description="Integrase catalytic" evidence="2">
    <location>
        <begin position="1"/>
        <end position="158"/>
    </location>
</feature>
<accession>A0A2M4BUG8</accession>
<dbReference type="InterPro" id="IPR001584">
    <property type="entry name" value="Integrase_cat-core"/>
</dbReference>
<dbReference type="GO" id="GO:0015074">
    <property type="term" value="P:DNA integration"/>
    <property type="evidence" value="ECO:0007669"/>
    <property type="project" value="InterPro"/>
</dbReference>
<dbReference type="SUPFAM" id="SSF53098">
    <property type="entry name" value="Ribonuclease H-like"/>
    <property type="match status" value="1"/>
</dbReference>
<evidence type="ECO:0000256" key="1">
    <source>
        <dbReference type="SAM" id="MobiDB-lite"/>
    </source>
</evidence>
<evidence type="ECO:0000259" key="2">
    <source>
        <dbReference type="PROSITE" id="PS50994"/>
    </source>
</evidence>
<feature type="region of interest" description="Disordered" evidence="1">
    <location>
        <begin position="253"/>
        <end position="277"/>
    </location>
</feature>
<dbReference type="PANTHER" id="PTHR38681">
    <property type="entry name" value="RETROVIRUS-RELATED POL POLYPROTEIN FROM TRANSPOSON 412-LIKE PROTEIN-RELATED"/>
    <property type="match status" value="1"/>
</dbReference>
<sequence>MDLIGPLPPSERKLYCLTIVDKFTRWPEVIPIPNMTALTVARAFIDGWVARFGVPAKITTDCGRQFESELFNTLVKRLGITHLRTTPYHPQSNGQIERVHRQLKAAIMCQQNPRWTEALPIVLLGLRTSWREDLDATTAELTYGTTLRLPGEFFEETEDRKPIQLTEFVANLKADMAKIRPRLPSNHSKPCTFVQKELKTCSHVFVRVGAIKPPLTQPYDGPYRVIKRKGKVFIVDINGKHNPISVDRLKAAFTDSEDQTGQPGEVRTPTEEEPAHYKTRYGRSVKVPRKLKKNIGGSSVADHYQRRTEHRYLYQNPNTYH</sequence>
<dbReference type="FunFam" id="3.30.420.10:FF:000032">
    <property type="entry name" value="Retrovirus-related Pol polyprotein from transposon 297-like Protein"/>
    <property type="match status" value="1"/>
</dbReference>
<reference evidence="3" key="1">
    <citation type="submission" date="2018-01" db="EMBL/GenBank/DDBJ databases">
        <title>An insight into the sialome of Amazonian anophelines.</title>
        <authorList>
            <person name="Ribeiro J.M."/>
            <person name="Scarpassa V."/>
            <person name="Calvo E."/>
        </authorList>
    </citation>
    <scope>NUCLEOTIDE SEQUENCE</scope>
    <source>
        <tissue evidence="3">Salivary glands</tissue>
    </source>
</reference>
<evidence type="ECO:0000313" key="3">
    <source>
        <dbReference type="EMBL" id="MBW56591.1"/>
    </source>
</evidence>
<feature type="region of interest" description="Disordered" evidence="1">
    <location>
        <begin position="297"/>
        <end position="321"/>
    </location>
</feature>
<dbReference type="PANTHER" id="PTHR38681:SF1">
    <property type="entry name" value="RETROVIRUS-RELATED POL POLYPROTEIN FROM TRANSPOSON 412-LIKE PROTEIN"/>
    <property type="match status" value="1"/>
</dbReference>
<protein>
    <submittedName>
        <fullName evidence="3">Putative gypsy-29-i nvi</fullName>
    </submittedName>
</protein>
<dbReference type="EMBL" id="GGFJ01007450">
    <property type="protein sequence ID" value="MBW56591.1"/>
    <property type="molecule type" value="Transcribed_RNA"/>
</dbReference>
<name>A0A2M4BUG8_9DIPT</name>
<dbReference type="Gene3D" id="3.30.420.10">
    <property type="entry name" value="Ribonuclease H-like superfamily/Ribonuclease H"/>
    <property type="match status" value="1"/>
</dbReference>
<dbReference type="InterPro" id="IPR012337">
    <property type="entry name" value="RNaseH-like_sf"/>
</dbReference>
<dbReference type="PROSITE" id="PS50994">
    <property type="entry name" value="INTEGRASE"/>
    <property type="match status" value="1"/>
</dbReference>
<feature type="compositionally biased region" description="Basic and acidic residues" evidence="1">
    <location>
        <begin position="303"/>
        <end position="312"/>
    </location>
</feature>